<organism evidence="1 2">
    <name type="scientific">Mycobacterium bourgelatii</name>
    <dbReference type="NCBI Taxonomy" id="1273442"/>
    <lineage>
        <taxon>Bacteria</taxon>
        <taxon>Bacillati</taxon>
        <taxon>Actinomycetota</taxon>
        <taxon>Actinomycetes</taxon>
        <taxon>Mycobacteriales</taxon>
        <taxon>Mycobacteriaceae</taxon>
        <taxon>Mycobacterium</taxon>
    </lineage>
</organism>
<name>A0A7I9YP41_MYCBU</name>
<protein>
    <recommendedName>
        <fullName evidence="3">DUF4238 domain-containing protein</fullName>
    </recommendedName>
</protein>
<evidence type="ECO:0000313" key="2">
    <source>
        <dbReference type="Proteomes" id="UP000465360"/>
    </source>
</evidence>
<dbReference type="Pfam" id="PF14022">
    <property type="entry name" value="DUF4238"/>
    <property type="match status" value="1"/>
</dbReference>
<dbReference type="RefSeq" id="WP_163712120.1">
    <property type="nucleotide sequence ID" value="NZ_BLKZ01000001.1"/>
</dbReference>
<keyword evidence="2" id="KW-1185">Reference proteome</keyword>
<proteinExistence type="predicted"/>
<dbReference type="InterPro" id="IPR025332">
    <property type="entry name" value="DUF4238"/>
</dbReference>
<sequence length="315" mass="35447">MSTKRPHFVPRTYLSAWANADGQVAYRRRDGNGAIPNSLSNVAIASGIYGIGALAQHREEFFEQLEREWSALRRELILGGDLRGERRSLLAVFAALLLSRTLKHHQQHNFVCDVAGTTDERPIPKSAVRKHICDLDGADPNDNEVDAAWMFVNGFPDMPTPDMVFGASMDVAVSKIAPYLEAMNWTVHRYRKPVLISSDSPVHPWRRTPPPRGGIGIGNADEIRFPLSPSALLVMTRKPRPSTHAGTPNPRTINAEIFRQCHKFVFGTLQSRFAIDKHEMSKRSPRIRFDTGPGYRRRPDGTDEYLGDVIHMYPE</sequence>
<evidence type="ECO:0008006" key="3">
    <source>
        <dbReference type="Google" id="ProtNLM"/>
    </source>
</evidence>
<reference evidence="1 2" key="1">
    <citation type="journal article" date="2019" name="Emerg. Microbes Infect.">
        <title>Comprehensive subspecies identification of 175 nontuberculous mycobacteria species based on 7547 genomic profiles.</title>
        <authorList>
            <person name="Matsumoto Y."/>
            <person name="Kinjo T."/>
            <person name="Motooka D."/>
            <person name="Nabeya D."/>
            <person name="Jung N."/>
            <person name="Uechi K."/>
            <person name="Horii T."/>
            <person name="Iida T."/>
            <person name="Fujita J."/>
            <person name="Nakamura S."/>
        </authorList>
    </citation>
    <scope>NUCLEOTIDE SEQUENCE [LARGE SCALE GENOMIC DNA]</scope>
    <source>
        <strain evidence="1 2">JCM 30725</strain>
    </source>
</reference>
<dbReference type="Proteomes" id="UP000465360">
    <property type="component" value="Unassembled WGS sequence"/>
</dbReference>
<dbReference type="EMBL" id="BLKZ01000001">
    <property type="protein sequence ID" value="GFG90444.1"/>
    <property type="molecule type" value="Genomic_DNA"/>
</dbReference>
<accession>A0A7I9YP41</accession>
<comment type="caution">
    <text evidence="1">The sequence shown here is derived from an EMBL/GenBank/DDBJ whole genome shotgun (WGS) entry which is preliminary data.</text>
</comment>
<gene>
    <name evidence="1" type="ORF">MBOU_24860</name>
</gene>
<evidence type="ECO:0000313" key="1">
    <source>
        <dbReference type="EMBL" id="GFG90444.1"/>
    </source>
</evidence>
<dbReference type="AlphaFoldDB" id="A0A7I9YP41"/>